<sequence length="458" mass="53055">MSTLSHQLRRMSSSGSITNLDLNSNTENDTSPLRQTQTVKTKYYFFKVLQFLHFGVVMFYLWAGLVEFINNPPFFDAYGDALTNMNKLPEGIFANDPRQRQAGNLRLMDLPILLMLLAYAGVATWLKYQGLAWLLTFSITIAFIFFWVVNFWAQGAFDWRYYSSRMSGLELQVSALALSCTNILMVMFYKRRRLPFKFKSSLPIERLGFLHLSFNFCAIFLIMFTSMLMWFTKMYISWACFKDQNELLGLCQVTNQVQCYPCQTCTEEGINKCYKREIDETLFSCNTKYPKEAKKGAFCIFNYNMSTVEFLTIFAYIGGLCVFLSNFIKLVGHYILRVLFMFYEWCLNRCNRTSRMIDNHRQRLVQRRQLREHRMNCDRQLLTDSISPIQSPRELHNPVGSPGGSTNASGGLSPRLMDLEDGEVRHQNNFADSYRATSPSIFLDEDESDGNFLNASLG</sequence>
<feature type="transmembrane region" description="Helical" evidence="2">
    <location>
        <begin position="133"/>
        <end position="153"/>
    </location>
</feature>
<keyword evidence="4" id="KW-1185">Reference proteome</keyword>
<feature type="transmembrane region" description="Helical" evidence="2">
    <location>
        <begin position="107"/>
        <end position="126"/>
    </location>
</feature>
<organism evidence="3 4">
    <name type="scientific">Clytia hemisphaerica</name>
    <dbReference type="NCBI Taxonomy" id="252671"/>
    <lineage>
        <taxon>Eukaryota</taxon>
        <taxon>Metazoa</taxon>
        <taxon>Cnidaria</taxon>
        <taxon>Hydrozoa</taxon>
        <taxon>Hydroidolina</taxon>
        <taxon>Leptothecata</taxon>
        <taxon>Obeliida</taxon>
        <taxon>Clytiidae</taxon>
        <taxon>Clytia</taxon>
    </lineage>
</organism>
<evidence type="ECO:0000313" key="3">
    <source>
        <dbReference type="EnsemblMetazoa" id="CLYHEMP005277.2"/>
    </source>
</evidence>
<feature type="transmembrane region" description="Helical" evidence="2">
    <location>
        <begin position="209"/>
        <end position="231"/>
    </location>
</feature>
<name>A0A7M5U2H0_9CNID</name>
<reference evidence="3" key="1">
    <citation type="submission" date="2021-01" db="UniProtKB">
        <authorList>
            <consortium name="EnsemblMetazoa"/>
        </authorList>
    </citation>
    <scope>IDENTIFICATION</scope>
</reference>
<dbReference type="RefSeq" id="XP_066930763.1">
    <property type="nucleotide sequence ID" value="XM_067074662.1"/>
</dbReference>
<dbReference type="EnsemblMetazoa" id="CLYHEMT005277.2">
    <property type="protein sequence ID" value="CLYHEMP005277.2"/>
    <property type="gene ID" value="CLYHEMG005277"/>
</dbReference>
<keyword evidence="2" id="KW-0812">Transmembrane</keyword>
<evidence type="ECO:0000256" key="1">
    <source>
        <dbReference type="SAM" id="MobiDB-lite"/>
    </source>
</evidence>
<feature type="region of interest" description="Disordered" evidence="1">
    <location>
        <begin position="390"/>
        <end position="416"/>
    </location>
</feature>
<keyword evidence="2" id="KW-0472">Membrane</keyword>
<dbReference type="OrthoDB" id="6020371at2759"/>
<proteinExistence type="predicted"/>
<dbReference type="EnsemblMetazoa" id="CLYHEMT005277.1">
    <property type="protein sequence ID" value="CLYHEMP005277.1"/>
    <property type="gene ID" value="CLYHEMG005277"/>
</dbReference>
<feature type="transmembrane region" description="Helical" evidence="2">
    <location>
        <begin position="173"/>
        <end position="189"/>
    </location>
</feature>
<dbReference type="Proteomes" id="UP000594262">
    <property type="component" value="Unplaced"/>
</dbReference>
<dbReference type="AlphaFoldDB" id="A0A7M5U2H0"/>
<accession>A0A7M5U2H0</accession>
<feature type="transmembrane region" description="Helical" evidence="2">
    <location>
        <begin position="44"/>
        <end position="63"/>
    </location>
</feature>
<feature type="region of interest" description="Disordered" evidence="1">
    <location>
        <begin position="1"/>
        <end position="33"/>
    </location>
</feature>
<evidence type="ECO:0000313" key="4">
    <source>
        <dbReference type="Proteomes" id="UP000594262"/>
    </source>
</evidence>
<evidence type="ECO:0000256" key="2">
    <source>
        <dbReference type="SAM" id="Phobius"/>
    </source>
</evidence>
<protein>
    <submittedName>
        <fullName evidence="3">Uncharacterized protein</fullName>
    </submittedName>
</protein>
<feature type="transmembrane region" description="Helical" evidence="2">
    <location>
        <begin position="310"/>
        <end position="331"/>
    </location>
</feature>
<keyword evidence="2" id="KW-1133">Transmembrane helix</keyword>
<dbReference type="GeneID" id="136818278"/>
<dbReference type="RefSeq" id="XP_066930762.1">
    <property type="nucleotide sequence ID" value="XM_067074661.1"/>
</dbReference>